<dbReference type="Proteomes" id="UP000002199">
    <property type="component" value="Chromosome"/>
</dbReference>
<evidence type="ECO:0000313" key="2">
    <source>
        <dbReference type="EMBL" id="AAB89718.1"/>
    </source>
</evidence>
<evidence type="ECO:0000256" key="1">
    <source>
        <dbReference type="HAMAP-Rule" id="MF_00864"/>
    </source>
</evidence>
<comment type="subunit">
    <text evidence="1">Part of the RNA polymerase complex. Forms a stalk with Rpo7 that extends from the main structure.</text>
</comment>
<dbReference type="PANTHER" id="PTHR39646:SF1">
    <property type="entry name" value="DNA-DIRECTED RNA POLYMERASE SUBUNIT RPO4"/>
    <property type="match status" value="1"/>
</dbReference>
<organism evidence="2 3">
    <name type="scientific">Archaeoglobus fulgidus (strain ATCC 49558 / DSM 4304 / JCM 9628 / NBRC 100126 / VC-16)</name>
    <dbReference type="NCBI Taxonomy" id="224325"/>
    <lineage>
        <taxon>Archaea</taxon>
        <taxon>Methanobacteriati</taxon>
        <taxon>Methanobacteriota</taxon>
        <taxon>Archaeoglobi</taxon>
        <taxon>Archaeoglobales</taxon>
        <taxon>Archaeoglobaceae</taxon>
        <taxon>Archaeoglobus</taxon>
    </lineage>
</organism>
<comment type="function">
    <text evidence="1">DNA-dependent RNA polymerase (RNAP) catalyzes the transcription of DNA into RNA using the four ribonucleoside triphosphates as substrates. This subunit is less well bound than the others.</text>
</comment>
<dbReference type="PhylomeDB" id="O28742"/>
<dbReference type="PIR" id="A69441">
    <property type="entry name" value="A69441"/>
</dbReference>
<dbReference type="GO" id="GO:0006352">
    <property type="term" value="P:DNA-templated transcription initiation"/>
    <property type="evidence" value="ECO:0007669"/>
    <property type="project" value="InterPro"/>
</dbReference>
<dbReference type="EnsemblBacteria" id="AAB89718">
    <property type="protein sequence ID" value="AAB89718"/>
    <property type="gene ID" value="AF_1530"/>
</dbReference>
<dbReference type="PIRSF" id="PIRSF005053">
    <property type="entry name" value="RNA_pol_F_arch"/>
    <property type="match status" value="1"/>
</dbReference>
<dbReference type="InterPro" id="IPR005574">
    <property type="entry name" value="Rpb4/RPC9"/>
</dbReference>
<dbReference type="PaxDb" id="224325-AF_1530"/>
<dbReference type="GO" id="GO:0005737">
    <property type="term" value="C:cytoplasm"/>
    <property type="evidence" value="ECO:0007669"/>
    <property type="project" value="UniProtKB-SubCell"/>
</dbReference>
<keyword evidence="1" id="KW-0240">DNA-directed RNA polymerase</keyword>
<protein>
    <recommendedName>
        <fullName evidence="1">DNA-directed RNA polymerase subunit Rpo4</fullName>
        <ecNumber evidence="1">2.7.7.6</ecNumber>
    </recommendedName>
    <alternativeName>
        <fullName evidence="1">DNA-directed RNA polymerase subunit F</fullName>
    </alternativeName>
</protein>
<dbReference type="HAMAP" id="MF_00864">
    <property type="entry name" value="RNApol_arch_Rpo4"/>
    <property type="match status" value="1"/>
</dbReference>
<comment type="catalytic activity">
    <reaction evidence="1">
        <text>RNA(n) + a ribonucleoside 5'-triphosphate = RNA(n+1) + diphosphate</text>
        <dbReference type="Rhea" id="RHEA:21248"/>
        <dbReference type="Rhea" id="RHEA-COMP:14527"/>
        <dbReference type="Rhea" id="RHEA-COMP:17342"/>
        <dbReference type="ChEBI" id="CHEBI:33019"/>
        <dbReference type="ChEBI" id="CHEBI:61557"/>
        <dbReference type="ChEBI" id="CHEBI:140395"/>
        <dbReference type="EC" id="2.7.7.6"/>
    </reaction>
</comment>
<dbReference type="InterPro" id="IPR010997">
    <property type="entry name" value="HRDC-like_sf"/>
</dbReference>
<proteinExistence type="inferred from homology"/>
<keyword evidence="1" id="KW-0808">Transferase</keyword>
<dbReference type="Gene3D" id="1.10.150.80">
    <property type="entry name" value="HRDC domain"/>
    <property type="match status" value="1"/>
</dbReference>
<dbReference type="InterPro" id="IPR010924">
    <property type="entry name" value="Rpo4"/>
</dbReference>
<dbReference type="PANTHER" id="PTHR39646">
    <property type="entry name" value="RNA POLYMERASE RPB4"/>
    <property type="match status" value="1"/>
</dbReference>
<gene>
    <name evidence="1" type="primary">rpo4</name>
    <name evidence="1" type="synonym">rpoF</name>
    <name evidence="2" type="ordered locus">AF_1530</name>
</gene>
<keyword evidence="1" id="KW-0804">Transcription</keyword>
<comment type="similarity">
    <text evidence="1">Belongs to the eukaryotic RPB4 RNA polymerase subunit family.</text>
</comment>
<name>O28742_ARCFU</name>
<comment type="subcellular location">
    <subcellularLocation>
        <location evidence="1">Cytoplasm</location>
    </subcellularLocation>
</comment>
<sequence>MVEMFKEVRDFEYITISEAKEIMEEIAKKRQEEAELLFETRRALKHLRLFAKLPADKAKELVDELVKLPQVGSKEIAVKLADIMPRIPDEVRIIYAKERVTLTPEQIQEILDVIDKYRI</sequence>
<keyword evidence="3" id="KW-1185">Reference proteome</keyword>
<dbReference type="Pfam" id="PF03874">
    <property type="entry name" value="RNA_pol_Rpb4"/>
    <property type="match status" value="1"/>
</dbReference>
<dbReference type="EC" id="2.7.7.6" evidence="1"/>
<reference evidence="2 3" key="1">
    <citation type="journal article" date="1997" name="Nature">
        <title>The complete genome sequence of the hyperthermophilic, sulphate-reducing archaeon Archaeoglobus fulgidus.</title>
        <authorList>
            <person name="Klenk H.P."/>
            <person name="Clayton R.A."/>
            <person name="Tomb J."/>
            <person name="White O."/>
            <person name="Nelson K.E."/>
            <person name="Ketchum K.A."/>
            <person name="Dodson R.J."/>
            <person name="Gwinn M."/>
            <person name="Hickey E.K."/>
            <person name="Peterson J.D."/>
            <person name="Richardson D.L."/>
            <person name="Kerlavage A.R."/>
            <person name="Graham D.E."/>
            <person name="Kyrpides N.C."/>
            <person name="Fleischmann R.D."/>
            <person name="Quackenbush J."/>
            <person name="Lee N.H."/>
            <person name="Sutton G.G."/>
            <person name="Gill S."/>
            <person name="Kirkness E.F."/>
            <person name="Dougherty B.A."/>
            <person name="McKenney K."/>
            <person name="Adams M.D."/>
            <person name="Loftus B."/>
            <person name="Peterson S."/>
            <person name="Reich C.I."/>
            <person name="McNeil L.K."/>
            <person name="Badger J.H."/>
            <person name="Glodek A."/>
            <person name="Zhou L."/>
            <person name="Overbeek R."/>
            <person name="Gocayne J.D."/>
            <person name="Weidman J.F."/>
            <person name="McDonald L."/>
            <person name="Utterback T."/>
            <person name="Cotton M.D."/>
            <person name="Spriggs T."/>
            <person name="Artiach P."/>
            <person name="Kaine B.P."/>
            <person name="Sykes S.M."/>
            <person name="Sadow P.W."/>
            <person name="D'Andrea K.P."/>
            <person name="Bowman C."/>
            <person name="Fujii C."/>
            <person name="Garland S.A."/>
            <person name="Mason T.M."/>
            <person name="Olsen G.J."/>
            <person name="Fraser C.M."/>
            <person name="Smith H.O."/>
            <person name="Woese C.R."/>
            <person name="Venter J.C."/>
        </authorList>
    </citation>
    <scope>NUCLEOTIDE SEQUENCE [LARGE SCALE GENOMIC DNA]</scope>
    <source>
        <strain evidence="3">ATCC 49558 / DSM 4304 / JCM 9628 / NBRC 100126 / VC-16</strain>
    </source>
</reference>
<keyword evidence="1" id="KW-0548">Nucleotidyltransferase</keyword>
<dbReference type="Gene3D" id="6.10.140.10">
    <property type="match status" value="1"/>
</dbReference>
<dbReference type="GO" id="GO:0000166">
    <property type="term" value="F:nucleotide binding"/>
    <property type="evidence" value="ECO:0007669"/>
    <property type="project" value="InterPro"/>
</dbReference>
<dbReference type="EMBL" id="AE000782">
    <property type="protein sequence ID" value="AAB89718.1"/>
    <property type="molecule type" value="Genomic_DNA"/>
</dbReference>
<dbReference type="eggNOG" id="arCOG01016">
    <property type="taxonomic scope" value="Archaea"/>
</dbReference>
<dbReference type="KEGG" id="afu:AF_1530"/>
<evidence type="ECO:0000313" key="3">
    <source>
        <dbReference type="Proteomes" id="UP000002199"/>
    </source>
</evidence>
<keyword evidence="1" id="KW-0963">Cytoplasm</keyword>
<accession>O28742</accession>
<dbReference type="GO" id="GO:0003899">
    <property type="term" value="F:DNA-directed RNA polymerase activity"/>
    <property type="evidence" value="ECO:0007669"/>
    <property type="project" value="UniProtKB-UniRule"/>
</dbReference>
<dbReference type="HOGENOM" id="CLU_165892_0_0_2"/>
<dbReference type="SUPFAM" id="SSF47819">
    <property type="entry name" value="HRDC-like"/>
    <property type="match status" value="1"/>
</dbReference>
<dbReference type="AlphaFoldDB" id="O28742"/>
<dbReference type="GO" id="GO:0000428">
    <property type="term" value="C:DNA-directed RNA polymerase complex"/>
    <property type="evidence" value="ECO:0007669"/>
    <property type="project" value="UniProtKB-KW"/>
</dbReference>
<dbReference type="InterPro" id="IPR044876">
    <property type="entry name" value="HRDC_dom_sf"/>
</dbReference>
<dbReference type="STRING" id="224325.AF_1530"/>